<evidence type="ECO:0000256" key="1">
    <source>
        <dbReference type="SAM" id="Coils"/>
    </source>
</evidence>
<evidence type="ECO:0000313" key="2">
    <source>
        <dbReference type="EMBL" id="MCI3276971.1"/>
    </source>
</evidence>
<dbReference type="Proteomes" id="UP001165269">
    <property type="component" value="Unassembled WGS sequence"/>
</dbReference>
<feature type="coiled-coil region" evidence="1">
    <location>
        <begin position="15"/>
        <end position="42"/>
    </location>
</feature>
<dbReference type="EMBL" id="JALDAY010000013">
    <property type="protein sequence ID" value="MCI3276971.1"/>
    <property type="molecule type" value="Genomic_DNA"/>
</dbReference>
<protein>
    <submittedName>
        <fullName evidence="2">Uncharacterized protein</fullName>
    </submittedName>
</protein>
<evidence type="ECO:0000313" key="3">
    <source>
        <dbReference type="Proteomes" id="UP001165269"/>
    </source>
</evidence>
<sequence>MAELKEELLDGDRPAREIQEAIDTLNSRISQAQREMAEYGVRDRVLDVSAEELRTAWEDYLPARKQSVFRSLIKEIRIHPAVPPRNVFNPSRIETRWK</sequence>
<organism evidence="2 3">
    <name type="scientific">Streptomyces cylindrosporus</name>
    <dbReference type="NCBI Taxonomy" id="2927583"/>
    <lineage>
        <taxon>Bacteria</taxon>
        <taxon>Bacillati</taxon>
        <taxon>Actinomycetota</taxon>
        <taxon>Actinomycetes</taxon>
        <taxon>Kitasatosporales</taxon>
        <taxon>Streptomycetaceae</taxon>
        <taxon>Streptomyces</taxon>
    </lineage>
</organism>
<comment type="caution">
    <text evidence="2">The sequence shown here is derived from an EMBL/GenBank/DDBJ whole genome shotgun (WGS) entry which is preliminary data.</text>
</comment>
<keyword evidence="3" id="KW-1185">Reference proteome</keyword>
<keyword evidence="1" id="KW-0175">Coiled coil</keyword>
<proteinExistence type="predicted"/>
<gene>
    <name evidence="2" type="ORF">MQP27_38495</name>
</gene>
<name>A0ABS9YK72_9ACTN</name>
<accession>A0ABS9YK72</accession>
<reference evidence="2" key="1">
    <citation type="submission" date="2022-03" db="EMBL/GenBank/DDBJ databases">
        <title>Streptomyces 7R015 and 7R016 isolated from Barleria lupulina in Thailand.</title>
        <authorList>
            <person name="Kanchanasin P."/>
            <person name="Phongsopitanun W."/>
            <person name="Tanasupawat S."/>
        </authorList>
    </citation>
    <scope>NUCLEOTIDE SEQUENCE</scope>
    <source>
        <strain evidence="2">7R015</strain>
    </source>
</reference>
<dbReference type="RefSeq" id="WP_242774067.1">
    <property type="nucleotide sequence ID" value="NZ_JALDAY010000013.1"/>
</dbReference>